<name>A0A974BUK5_XENLA</name>
<gene>
    <name evidence="1" type="ORF">XELAEV_18047237mg</name>
</gene>
<dbReference type="EMBL" id="CM004483">
    <property type="protein sequence ID" value="OCT61213.1"/>
    <property type="molecule type" value="Genomic_DNA"/>
</dbReference>
<dbReference type="AlphaFoldDB" id="A0A974BUK5"/>
<accession>A0A974BUK5</accession>
<evidence type="ECO:0000313" key="2">
    <source>
        <dbReference type="Proteomes" id="UP000694892"/>
    </source>
</evidence>
<sequence length="78" mass="8869">MWQCFGPHRTLSQACEIAYCSVLNRVNCGWENSGGAGREQQCPLVIIDRVASVLNVFQSFPFWRAEPMYPNHKSHPDS</sequence>
<protein>
    <submittedName>
        <fullName evidence="1">Uncharacterized protein</fullName>
    </submittedName>
</protein>
<evidence type="ECO:0000313" key="1">
    <source>
        <dbReference type="EMBL" id="OCT61213.1"/>
    </source>
</evidence>
<reference evidence="2" key="1">
    <citation type="journal article" date="2016" name="Nature">
        <title>Genome evolution in the allotetraploid frog Xenopus laevis.</title>
        <authorList>
            <person name="Session A.M."/>
            <person name="Uno Y."/>
            <person name="Kwon T."/>
            <person name="Chapman J.A."/>
            <person name="Toyoda A."/>
            <person name="Takahashi S."/>
            <person name="Fukui A."/>
            <person name="Hikosaka A."/>
            <person name="Suzuki A."/>
            <person name="Kondo M."/>
            <person name="van Heeringen S.J."/>
            <person name="Quigley I."/>
            <person name="Heinz S."/>
            <person name="Ogino H."/>
            <person name="Ochi H."/>
            <person name="Hellsten U."/>
            <person name="Lyons J.B."/>
            <person name="Simakov O."/>
            <person name="Putnam N."/>
            <person name="Stites J."/>
            <person name="Kuroki Y."/>
            <person name="Tanaka T."/>
            <person name="Michiue T."/>
            <person name="Watanabe M."/>
            <person name="Bogdanovic O."/>
            <person name="Lister R."/>
            <person name="Georgiou G."/>
            <person name="Paranjpe S.S."/>
            <person name="van Kruijsbergen I."/>
            <person name="Shu S."/>
            <person name="Carlson J."/>
            <person name="Kinoshita T."/>
            <person name="Ohta Y."/>
            <person name="Mawaribuchi S."/>
            <person name="Jenkins J."/>
            <person name="Grimwood J."/>
            <person name="Schmutz J."/>
            <person name="Mitros T."/>
            <person name="Mozaffari S.V."/>
            <person name="Suzuki Y."/>
            <person name="Haramoto Y."/>
            <person name="Yamamoto T.S."/>
            <person name="Takagi C."/>
            <person name="Heald R."/>
            <person name="Miller K."/>
            <person name="Haudenschild C."/>
            <person name="Kitzman J."/>
            <person name="Nakayama T."/>
            <person name="Izutsu Y."/>
            <person name="Robert J."/>
            <person name="Fortriede J."/>
            <person name="Burns K."/>
            <person name="Lotay V."/>
            <person name="Karimi K."/>
            <person name="Yasuoka Y."/>
            <person name="Dichmann D.S."/>
            <person name="Flajnik M.F."/>
            <person name="Houston D.W."/>
            <person name="Shendure J."/>
            <person name="DuPasquier L."/>
            <person name="Vize P.D."/>
            <person name="Zorn A.M."/>
            <person name="Ito M."/>
            <person name="Marcotte E.M."/>
            <person name="Wallingford J.B."/>
            <person name="Ito Y."/>
            <person name="Asashima M."/>
            <person name="Ueno N."/>
            <person name="Matsuda Y."/>
            <person name="Veenstra G.J."/>
            <person name="Fujiyama A."/>
            <person name="Harland R.M."/>
            <person name="Taira M."/>
            <person name="Rokhsar D.S."/>
        </authorList>
    </citation>
    <scope>NUCLEOTIDE SEQUENCE [LARGE SCALE GENOMIC DNA]</scope>
    <source>
        <strain evidence="2">J</strain>
    </source>
</reference>
<organism evidence="1 2">
    <name type="scientific">Xenopus laevis</name>
    <name type="common">African clawed frog</name>
    <dbReference type="NCBI Taxonomy" id="8355"/>
    <lineage>
        <taxon>Eukaryota</taxon>
        <taxon>Metazoa</taxon>
        <taxon>Chordata</taxon>
        <taxon>Craniata</taxon>
        <taxon>Vertebrata</taxon>
        <taxon>Euteleostomi</taxon>
        <taxon>Amphibia</taxon>
        <taxon>Batrachia</taxon>
        <taxon>Anura</taxon>
        <taxon>Pipoidea</taxon>
        <taxon>Pipidae</taxon>
        <taxon>Xenopodinae</taxon>
        <taxon>Xenopus</taxon>
        <taxon>Xenopus</taxon>
    </lineage>
</organism>
<dbReference type="Proteomes" id="UP000694892">
    <property type="component" value="Chromosome 9_10S"/>
</dbReference>
<proteinExistence type="predicted"/>